<dbReference type="PANTHER" id="PTHR21660:SF1">
    <property type="entry name" value="ACYL-COENZYME A THIOESTERASE 13"/>
    <property type="match status" value="1"/>
</dbReference>
<dbReference type="EMBL" id="CYSC01000016">
    <property type="protein sequence ID" value="CUH71041.1"/>
    <property type="molecule type" value="Genomic_DNA"/>
</dbReference>
<feature type="domain" description="Thioesterase" evidence="3">
    <location>
        <begin position="43"/>
        <end position="120"/>
    </location>
</feature>
<dbReference type="CDD" id="cd03443">
    <property type="entry name" value="PaaI_thioesterase"/>
    <property type="match status" value="1"/>
</dbReference>
<gene>
    <name evidence="4" type="ORF">TL5118_02065</name>
    <name evidence="5" type="ORF">TL5120_00821</name>
</gene>
<reference evidence="5 7" key="2">
    <citation type="submission" date="2015-09" db="EMBL/GenBank/DDBJ databases">
        <authorList>
            <consortium name="Swine Surveillance"/>
        </authorList>
    </citation>
    <scope>NUCLEOTIDE SEQUENCE [LARGE SCALE GENOMIC DNA]</scope>
    <source>
        <strain evidence="5 7">5120</strain>
    </source>
</reference>
<organism evidence="5 7">
    <name type="scientific">Thalassovita autumnalis</name>
    <dbReference type="NCBI Taxonomy" id="2072972"/>
    <lineage>
        <taxon>Bacteria</taxon>
        <taxon>Pseudomonadati</taxon>
        <taxon>Pseudomonadota</taxon>
        <taxon>Alphaproteobacteria</taxon>
        <taxon>Rhodobacterales</taxon>
        <taxon>Roseobacteraceae</taxon>
        <taxon>Thalassovita</taxon>
    </lineage>
</organism>
<reference evidence="4 6" key="1">
    <citation type="submission" date="2015-09" db="EMBL/GenBank/DDBJ databases">
        <authorList>
            <person name="Rodrigo-Torres L."/>
            <person name="Arahal D.R."/>
        </authorList>
    </citation>
    <scope>NUCLEOTIDE SEQUENCE [LARGE SCALE GENOMIC DNA]</scope>
    <source>
        <strain evidence="4 6">CECT 5118</strain>
    </source>
</reference>
<dbReference type="InterPro" id="IPR003736">
    <property type="entry name" value="PAAI_dom"/>
</dbReference>
<dbReference type="NCBIfam" id="TIGR00369">
    <property type="entry name" value="unchar_dom_1"/>
    <property type="match status" value="1"/>
</dbReference>
<keyword evidence="2" id="KW-0378">Hydrolase</keyword>
<dbReference type="Gene3D" id="3.10.129.10">
    <property type="entry name" value="Hotdog Thioesterase"/>
    <property type="match status" value="1"/>
</dbReference>
<dbReference type="InterPro" id="IPR039298">
    <property type="entry name" value="ACOT13"/>
</dbReference>
<protein>
    <submittedName>
        <fullName evidence="4 5">Domain 1</fullName>
    </submittedName>
</protein>
<dbReference type="Pfam" id="PF03061">
    <property type="entry name" value="4HBT"/>
    <property type="match status" value="1"/>
</dbReference>
<dbReference type="GO" id="GO:0047617">
    <property type="term" value="F:fatty acyl-CoA hydrolase activity"/>
    <property type="evidence" value="ECO:0007669"/>
    <property type="project" value="InterPro"/>
</dbReference>
<dbReference type="OrthoDB" id="3477511at2"/>
<dbReference type="Proteomes" id="UP000051887">
    <property type="component" value="Unassembled WGS sequence"/>
</dbReference>
<proteinExistence type="inferred from homology"/>
<evidence type="ECO:0000259" key="3">
    <source>
        <dbReference type="Pfam" id="PF03061"/>
    </source>
</evidence>
<sequence>MIDPALREDAYALQKHLGFEITDWQQGYARVEMPIREVHGNRYGIPHGGVHATLIDTAMGFSGCYTGDPDNPQMAMTLSLTVNYLGQVKGQRLIVEAHKTGGGRKVFFTEALLSDEHGNPVASGVGTFRYRTGTKAPEESPK</sequence>
<evidence type="ECO:0000256" key="2">
    <source>
        <dbReference type="ARBA" id="ARBA00022801"/>
    </source>
</evidence>
<keyword evidence="6" id="KW-1185">Reference proteome</keyword>
<evidence type="ECO:0000313" key="7">
    <source>
        <dbReference type="Proteomes" id="UP000051887"/>
    </source>
</evidence>
<dbReference type="PANTHER" id="PTHR21660">
    <property type="entry name" value="THIOESTERASE SUPERFAMILY MEMBER-RELATED"/>
    <property type="match status" value="1"/>
</dbReference>
<accession>A0A0P1FRD6</accession>
<dbReference type="EMBL" id="CYSB01000028">
    <property type="protein sequence ID" value="CUH67140.1"/>
    <property type="molecule type" value="Genomic_DNA"/>
</dbReference>
<evidence type="ECO:0000313" key="5">
    <source>
        <dbReference type="EMBL" id="CUH71041.1"/>
    </source>
</evidence>
<dbReference type="InterPro" id="IPR029069">
    <property type="entry name" value="HotDog_dom_sf"/>
</dbReference>
<dbReference type="InterPro" id="IPR006683">
    <property type="entry name" value="Thioestr_dom"/>
</dbReference>
<dbReference type="SUPFAM" id="SSF54637">
    <property type="entry name" value="Thioesterase/thiol ester dehydrase-isomerase"/>
    <property type="match status" value="1"/>
</dbReference>
<comment type="similarity">
    <text evidence="1">Belongs to the thioesterase PaaI family.</text>
</comment>
<evidence type="ECO:0000313" key="4">
    <source>
        <dbReference type="EMBL" id="CUH67140.1"/>
    </source>
</evidence>
<dbReference type="AlphaFoldDB" id="A0A0P1FRD6"/>
<dbReference type="RefSeq" id="WP_058242362.1">
    <property type="nucleotide sequence ID" value="NZ_CYSB01000028.1"/>
</dbReference>
<name>A0A0P1FRD6_9RHOB</name>
<dbReference type="Proteomes" id="UP000051086">
    <property type="component" value="Unassembled WGS sequence"/>
</dbReference>
<evidence type="ECO:0000256" key="1">
    <source>
        <dbReference type="ARBA" id="ARBA00008324"/>
    </source>
</evidence>
<evidence type="ECO:0000313" key="6">
    <source>
        <dbReference type="Proteomes" id="UP000051086"/>
    </source>
</evidence>